<feature type="transmembrane region" description="Helical" evidence="5">
    <location>
        <begin position="314"/>
        <end position="336"/>
    </location>
</feature>
<dbReference type="PANTHER" id="PTHR37422:SF13">
    <property type="entry name" value="LIPOPOLYSACCHARIDE BIOSYNTHESIS PROTEIN PA4999-RELATED"/>
    <property type="match status" value="1"/>
</dbReference>
<keyword evidence="2 5" id="KW-0812">Transmembrane</keyword>
<feature type="transmembrane region" description="Helical" evidence="5">
    <location>
        <begin position="126"/>
        <end position="143"/>
    </location>
</feature>
<sequence length="386" mass="43506">MYHFLMLTFMLWITISTVRAEFQLVAWLKYDFTIKTLIFAYFIPFALTSKKHIEFFVLVSASALSYFIFMGGVKSLLGGGGYGVSLIGLGGFMYAEGSTLSALSISLIPIFLYIRKHSLLVKQIPPVGYLFLFLVLCSLAVLVGTQARTGLVALAVLVFIQFFQSKKKFKYFLALGIFGTAFMFIATDAWFQRMSTIDNAKTDEKSAIGRLVVWRWTIDYVKERPFFGGGFYSYNANAGQLHKYQQGQEVEINQRGGKAFHNIYFEVLGETGYGGLILFLGIILHGLSLLRSKNMMNNTEPLYSDGKRAIRASLIIYISGGMFIGVAFYPWMYYLYCVSIAIKGIEALESDEQENTEESSKKKVSAFTRQHEPQIKIRGNVGSHRV</sequence>
<proteinExistence type="predicted"/>
<feature type="transmembrane region" description="Helical" evidence="5">
    <location>
        <begin position="55"/>
        <end position="73"/>
    </location>
</feature>
<evidence type="ECO:0000313" key="8">
    <source>
        <dbReference type="EMBL" id="GLR70935.1"/>
    </source>
</evidence>
<dbReference type="Proteomes" id="UP001156601">
    <property type="component" value="Unassembled WGS sequence"/>
</dbReference>
<evidence type="ECO:0000256" key="2">
    <source>
        <dbReference type="ARBA" id="ARBA00022692"/>
    </source>
</evidence>
<dbReference type="InterPro" id="IPR051533">
    <property type="entry name" value="WaaL-like"/>
</dbReference>
<reference evidence="8" key="2">
    <citation type="submission" date="2023-01" db="EMBL/GenBank/DDBJ databases">
        <title>Draft genome sequence of Agaribacter marinus strain NBRC 110023.</title>
        <authorList>
            <person name="Sun Q."/>
            <person name="Mori K."/>
        </authorList>
    </citation>
    <scope>NUCLEOTIDE SEQUENCE</scope>
    <source>
        <strain evidence="8">NBRC 110023</strain>
    </source>
</reference>
<dbReference type="PANTHER" id="PTHR37422">
    <property type="entry name" value="TEICHURONIC ACID BIOSYNTHESIS PROTEIN TUAE"/>
    <property type="match status" value="1"/>
</dbReference>
<feature type="transmembrane region" description="Helical" evidence="5">
    <location>
        <begin position="149"/>
        <end position="164"/>
    </location>
</feature>
<evidence type="ECO:0000313" key="9">
    <source>
        <dbReference type="Proteomes" id="UP001156601"/>
    </source>
</evidence>
<dbReference type="InterPro" id="IPR045979">
    <property type="entry name" value="DUF5935"/>
</dbReference>
<dbReference type="AlphaFoldDB" id="A0AA37SZL4"/>
<feature type="transmembrane region" description="Helical" evidence="5">
    <location>
        <begin position="171"/>
        <end position="191"/>
    </location>
</feature>
<comment type="subcellular location">
    <subcellularLocation>
        <location evidence="1">Membrane</location>
        <topology evidence="1">Multi-pass membrane protein</topology>
    </subcellularLocation>
</comment>
<feature type="domain" description="O-antigen ligase-related" evidence="6">
    <location>
        <begin position="133"/>
        <end position="280"/>
    </location>
</feature>
<dbReference type="Pfam" id="PF19358">
    <property type="entry name" value="DUF5935"/>
    <property type="match status" value="1"/>
</dbReference>
<keyword evidence="4 5" id="KW-0472">Membrane</keyword>
<comment type="caution">
    <text evidence="8">The sequence shown here is derived from an EMBL/GenBank/DDBJ whole genome shotgun (WGS) entry which is preliminary data.</text>
</comment>
<dbReference type="InterPro" id="IPR007016">
    <property type="entry name" value="O-antigen_ligase-rel_domated"/>
</dbReference>
<gene>
    <name evidence="8" type="ORF">GCM10007852_18430</name>
</gene>
<keyword evidence="3 5" id="KW-1133">Transmembrane helix</keyword>
<reference evidence="8" key="1">
    <citation type="journal article" date="2014" name="Int. J. Syst. Evol. Microbiol.">
        <title>Complete genome sequence of Corynebacterium casei LMG S-19264T (=DSM 44701T), isolated from a smear-ripened cheese.</title>
        <authorList>
            <consortium name="US DOE Joint Genome Institute (JGI-PGF)"/>
            <person name="Walter F."/>
            <person name="Albersmeier A."/>
            <person name="Kalinowski J."/>
            <person name="Ruckert C."/>
        </authorList>
    </citation>
    <scope>NUCLEOTIDE SEQUENCE</scope>
    <source>
        <strain evidence="8">NBRC 110023</strain>
    </source>
</reference>
<dbReference type="Pfam" id="PF04932">
    <property type="entry name" value="Wzy_C"/>
    <property type="match status" value="1"/>
</dbReference>
<name>A0AA37SZL4_9ALTE</name>
<organism evidence="8 9">
    <name type="scientific">Agaribacter marinus</name>
    <dbReference type="NCBI Taxonomy" id="1431249"/>
    <lineage>
        <taxon>Bacteria</taxon>
        <taxon>Pseudomonadati</taxon>
        <taxon>Pseudomonadota</taxon>
        <taxon>Gammaproteobacteria</taxon>
        <taxon>Alteromonadales</taxon>
        <taxon>Alteromonadaceae</taxon>
        <taxon>Agaribacter</taxon>
    </lineage>
</organism>
<evidence type="ECO:0000259" key="6">
    <source>
        <dbReference type="Pfam" id="PF04932"/>
    </source>
</evidence>
<evidence type="ECO:0000256" key="3">
    <source>
        <dbReference type="ARBA" id="ARBA00022989"/>
    </source>
</evidence>
<feature type="domain" description="DUF5935" evidence="7">
    <location>
        <begin position="3"/>
        <end position="118"/>
    </location>
</feature>
<feature type="transmembrane region" description="Helical" evidence="5">
    <location>
        <begin position="272"/>
        <end position="290"/>
    </location>
</feature>
<evidence type="ECO:0000256" key="4">
    <source>
        <dbReference type="ARBA" id="ARBA00023136"/>
    </source>
</evidence>
<evidence type="ECO:0000256" key="1">
    <source>
        <dbReference type="ARBA" id="ARBA00004141"/>
    </source>
</evidence>
<dbReference type="GO" id="GO:0016020">
    <property type="term" value="C:membrane"/>
    <property type="evidence" value="ECO:0007669"/>
    <property type="project" value="UniProtKB-SubCell"/>
</dbReference>
<feature type="transmembrane region" description="Helical" evidence="5">
    <location>
        <begin position="30"/>
        <end position="48"/>
    </location>
</feature>
<evidence type="ECO:0000259" key="7">
    <source>
        <dbReference type="Pfam" id="PF19358"/>
    </source>
</evidence>
<protein>
    <recommendedName>
        <fullName evidence="10">O-glycosylation ligase, exosortase A system-associated</fullName>
    </recommendedName>
</protein>
<feature type="transmembrane region" description="Helical" evidence="5">
    <location>
        <begin position="93"/>
        <end position="114"/>
    </location>
</feature>
<dbReference type="EMBL" id="BSOT01000005">
    <property type="protein sequence ID" value="GLR70935.1"/>
    <property type="molecule type" value="Genomic_DNA"/>
</dbReference>
<evidence type="ECO:0008006" key="10">
    <source>
        <dbReference type="Google" id="ProtNLM"/>
    </source>
</evidence>
<accession>A0AA37SZL4</accession>
<keyword evidence="9" id="KW-1185">Reference proteome</keyword>
<evidence type="ECO:0000256" key="5">
    <source>
        <dbReference type="SAM" id="Phobius"/>
    </source>
</evidence>